<gene>
    <name evidence="1" type="ORF">NDU88_005087</name>
</gene>
<dbReference type="AlphaFoldDB" id="A0AAV7L3S7"/>
<protein>
    <submittedName>
        <fullName evidence="1">Uncharacterized protein</fullName>
    </submittedName>
</protein>
<accession>A0AAV7L3S7</accession>
<sequence>PTSGSAPHLPEFPGAGATTAQLKEFCETMHLIIGRSDPPAAPSGLGVWMGALRVSACGFGLQGLLWIHAD</sequence>
<dbReference type="Proteomes" id="UP001066276">
    <property type="component" value="Chromosome 12"/>
</dbReference>
<evidence type="ECO:0000313" key="1">
    <source>
        <dbReference type="EMBL" id="KAJ1084949.1"/>
    </source>
</evidence>
<evidence type="ECO:0000313" key="2">
    <source>
        <dbReference type="Proteomes" id="UP001066276"/>
    </source>
</evidence>
<name>A0AAV7L3S7_PLEWA</name>
<feature type="non-terminal residue" evidence="1">
    <location>
        <position position="1"/>
    </location>
</feature>
<organism evidence="1 2">
    <name type="scientific">Pleurodeles waltl</name>
    <name type="common">Iberian ribbed newt</name>
    <dbReference type="NCBI Taxonomy" id="8319"/>
    <lineage>
        <taxon>Eukaryota</taxon>
        <taxon>Metazoa</taxon>
        <taxon>Chordata</taxon>
        <taxon>Craniata</taxon>
        <taxon>Vertebrata</taxon>
        <taxon>Euteleostomi</taxon>
        <taxon>Amphibia</taxon>
        <taxon>Batrachia</taxon>
        <taxon>Caudata</taxon>
        <taxon>Salamandroidea</taxon>
        <taxon>Salamandridae</taxon>
        <taxon>Pleurodelinae</taxon>
        <taxon>Pleurodeles</taxon>
    </lineage>
</organism>
<reference evidence="1" key="1">
    <citation type="journal article" date="2022" name="bioRxiv">
        <title>Sequencing and chromosome-scale assembly of the giantPleurodeles waltlgenome.</title>
        <authorList>
            <person name="Brown T."/>
            <person name="Elewa A."/>
            <person name="Iarovenko S."/>
            <person name="Subramanian E."/>
            <person name="Araus A.J."/>
            <person name="Petzold A."/>
            <person name="Susuki M."/>
            <person name="Suzuki K.-i.T."/>
            <person name="Hayashi T."/>
            <person name="Toyoda A."/>
            <person name="Oliveira C."/>
            <person name="Osipova E."/>
            <person name="Leigh N.D."/>
            <person name="Simon A."/>
            <person name="Yun M.H."/>
        </authorList>
    </citation>
    <scope>NUCLEOTIDE SEQUENCE</scope>
    <source>
        <strain evidence="1">20211129_DDA</strain>
        <tissue evidence="1">Liver</tissue>
    </source>
</reference>
<keyword evidence="2" id="KW-1185">Reference proteome</keyword>
<feature type="non-terminal residue" evidence="1">
    <location>
        <position position="70"/>
    </location>
</feature>
<proteinExistence type="predicted"/>
<comment type="caution">
    <text evidence="1">The sequence shown here is derived from an EMBL/GenBank/DDBJ whole genome shotgun (WGS) entry which is preliminary data.</text>
</comment>
<dbReference type="EMBL" id="JANPWB010000016">
    <property type="protein sequence ID" value="KAJ1084949.1"/>
    <property type="molecule type" value="Genomic_DNA"/>
</dbReference>